<dbReference type="RefSeq" id="WP_256132396.1">
    <property type="nucleotide sequence ID" value="NZ_JANFXK010000011.1"/>
</dbReference>
<dbReference type="InterPro" id="IPR040452">
    <property type="entry name" value="SfsA_C"/>
</dbReference>
<organism evidence="4 5">
    <name type="scientific">Anaerovorax odorimutans</name>
    <dbReference type="NCBI Taxonomy" id="109327"/>
    <lineage>
        <taxon>Bacteria</taxon>
        <taxon>Bacillati</taxon>
        <taxon>Bacillota</taxon>
        <taxon>Clostridia</taxon>
        <taxon>Peptostreptococcales</taxon>
        <taxon>Anaerovoracaceae</taxon>
        <taxon>Anaerovorax</taxon>
    </lineage>
</organism>
<reference evidence="4 5" key="1">
    <citation type="submission" date="2022-06" db="EMBL/GenBank/DDBJ databases">
        <title>Isolation of gut microbiota from human fecal samples.</title>
        <authorList>
            <person name="Pamer E.G."/>
            <person name="Barat B."/>
            <person name="Waligurski E."/>
            <person name="Medina S."/>
            <person name="Paddock L."/>
            <person name="Mostad J."/>
        </authorList>
    </citation>
    <scope>NUCLEOTIDE SEQUENCE [LARGE SCALE GENOMIC DNA]</scope>
    <source>
        <strain evidence="4 5">SL.3.17</strain>
    </source>
</reference>
<dbReference type="HAMAP" id="MF_00095">
    <property type="entry name" value="SfsA"/>
    <property type="match status" value="1"/>
</dbReference>
<dbReference type="Pfam" id="PF03749">
    <property type="entry name" value="SfsA"/>
    <property type="match status" value="1"/>
</dbReference>
<dbReference type="PANTHER" id="PTHR30545:SF2">
    <property type="entry name" value="SUGAR FERMENTATION STIMULATION PROTEIN A"/>
    <property type="match status" value="1"/>
</dbReference>
<protein>
    <recommendedName>
        <fullName evidence="1">Sugar fermentation stimulation protein homolog</fullName>
    </recommendedName>
</protein>
<dbReference type="EMBL" id="JANFXK010000011">
    <property type="protein sequence ID" value="MCQ4637203.1"/>
    <property type="molecule type" value="Genomic_DNA"/>
</dbReference>
<dbReference type="Pfam" id="PF17746">
    <property type="entry name" value="SfsA_N"/>
    <property type="match status" value="1"/>
</dbReference>
<dbReference type="NCBIfam" id="TIGR00230">
    <property type="entry name" value="sfsA"/>
    <property type="match status" value="1"/>
</dbReference>
<comment type="caution">
    <text evidence="4">The sequence shown here is derived from an EMBL/GenBank/DDBJ whole genome shotgun (WGS) entry which is preliminary data.</text>
</comment>
<keyword evidence="5" id="KW-1185">Reference proteome</keyword>
<comment type="similarity">
    <text evidence="1">Belongs to the SfsA family.</text>
</comment>
<evidence type="ECO:0000259" key="3">
    <source>
        <dbReference type="Pfam" id="PF17746"/>
    </source>
</evidence>
<dbReference type="InterPro" id="IPR005224">
    <property type="entry name" value="SfsA"/>
</dbReference>
<dbReference type="InterPro" id="IPR041465">
    <property type="entry name" value="SfsA_N"/>
</dbReference>
<evidence type="ECO:0000313" key="5">
    <source>
        <dbReference type="Proteomes" id="UP001524502"/>
    </source>
</evidence>
<evidence type="ECO:0000256" key="1">
    <source>
        <dbReference type="HAMAP-Rule" id="MF_00095"/>
    </source>
</evidence>
<proteinExistence type="inferred from homology"/>
<dbReference type="Proteomes" id="UP001524502">
    <property type="component" value="Unassembled WGS sequence"/>
</dbReference>
<feature type="domain" description="SfsA N-terminal OB" evidence="3">
    <location>
        <begin position="12"/>
        <end position="79"/>
    </location>
</feature>
<evidence type="ECO:0000259" key="2">
    <source>
        <dbReference type="Pfam" id="PF03749"/>
    </source>
</evidence>
<dbReference type="Gene3D" id="2.40.50.580">
    <property type="match status" value="1"/>
</dbReference>
<dbReference type="CDD" id="cd22359">
    <property type="entry name" value="SfsA-like_bacterial"/>
    <property type="match status" value="1"/>
</dbReference>
<gene>
    <name evidence="1 4" type="primary">sfsA</name>
    <name evidence="4" type="ORF">NE619_10755</name>
</gene>
<dbReference type="PANTHER" id="PTHR30545">
    <property type="entry name" value="SUGAR FERMENTATION STIMULATION PROTEIN A"/>
    <property type="match status" value="1"/>
</dbReference>
<sequence>MEYLKICKGNFISRPNRFIASVNIEGREEKAHVKNTGRLKELLVPGAAVYLEDFQGRMGTRKMRYSLIGVEKNGAPVNIDSQAPNQVVKKALTGGNLQLPEMGKIVIVKGEQVYGDSRLDFYVEDESGKRGFIEVKGVTLEESGIARFPDAPTVRGVKHVEELIRAKREGYGAFLLFVIQMKGISCFMPNDRTHSAFGDALRKADKEGVKLMAYDCQVSPGSLRLSSPILVKL</sequence>
<accession>A0ABT1RPT7</accession>
<name>A0ABT1RPT7_9FIRM</name>
<dbReference type="Gene3D" id="3.40.1350.60">
    <property type="match status" value="1"/>
</dbReference>
<feature type="domain" description="Sugar fermentation stimulation protein C-terminal" evidence="2">
    <location>
        <begin position="82"/>
        <end position="220"/>
    </location>
</feature>
<evidence type="ECO:0000313" key="4">
    <source>
        <dbReference type="EMBL" id="MCQ4637203.1"/>
    </source>
</evidence>